<dbReference type="Proteomes" id="UP000001879">
    <property type="component" value="Chromosome"/>
</dbReference>
<feature type="region of interest" description="Disordered" evidence="1">
    <location>
        <begin position="111"/>
        <end position="137"/>
    </location>
</feature>
<reference evidence="4 6" key="3">
    <citation type="journal article" date="2014" name="PLoS Genet.">
        <title>Phylogenetically driven sequencing of extremely halophilic archaea reveals strategies for static and dynamic osmo-response.</title>
        <authorList>
            <person name="Becker E.A."/>
            <person name="Seitzer P.M."/>
            <person name="Tritt A."/>
            <person name="Larsen D."/>
            <person name="Krusor M."/>
            <person name="Yao A.I."/>
            <person name="Wu D."/>
            <person name="Madern D."/>
            <person name="Eisen J.A."/>
            <person name="Darling A.E."/>
            <person name="Facciotti M.T."/>
        </authorList>
    </citation>
    <scope>NUCLEOTIDE SEQUENCE [LARGE SCALE GENOMIC DNA]</scope>
    <source>
        <strain evidence="6">ATCC 43099 / DSM 3394 / CCM 3739 / CIP 104546 / IAM 13178 / JCM 8861 / NBRC 102185 / NCIMB 2190 / MS3</strain>
        <strain evidence="4">MS-3</strain>
    </source>
</reference>
<dbReference type="EMBL" id="CP001932">
    <property type="protein sequence ID" value="ADD03644.1"/>
    <property type="molecule type" value="Genomic_DNA"/>
</dbReference>
<dbReference type="EMBL" id="AOHS01000007">
    <property type="protein sequence ID" value="ELY34411.1"/>
    <property type="molecule type" value="Genomic_DNA"/>
</dbReference>
<protein>
    <recommendedName>
        <fullName evidence="2">Halobacterial output domain-containing protein</fullName>
    </recommendedName>
</protein>
<reference evidence="3" key="4">
    <citation type="submission" date="2016-09" db="EMBL/GenBank/DDBJ databases">
        <authorList>
            <person name="Pfeiffer F."/>
        </authorList>
    </citation>
    <scope>NUCLEOTIDE SEQUENCE</scope>
    <source>
        <strain evidence="3">ATCC 43099</strain>
    </source>
</reference>
<evidence type="ECO:0000256" key="1">
    <source>
        <dbReference type="SAM" id="MobiDB-lite"/>
    </source>
</evidence>
<evidence type="ECO:0000259" key="2">
    <source>
        <dbReference type="Pfam" id="PF18545"/>
    </source>
</evidence>
<organism evidence="3 5">
    <name type="scientific">Natrialba magadii (strain ATCC 43099 / DSM 3394 / CCM 3739 / CIP 104546 / IAM 13178 / JCM 8861 / NBRC 102185 / NCIMB 2190 / MS3)</name>
    <name type="common">Natronobacterium magadii</name>
    <dbReference type="NCBI Taxonomy" id="547559"/>
    <lineage>
        <taxon>Archaea</taxon>
        <taxon>Methanobacteriati</taxon>
        <taxon>Methanobacteriota</taxon>
        <taxon>Stenosarchaea group</taxon>
        <taxon>Halobacteria</taxon>
        <taxon>Halobacteriales</taxon>
        <taxon>Natrialbaceae</taxon>
        <taxon>Natrialba</taxon>
    </lineage>
</organism>
<dbReference type="InterPro" id="IPR040624">
    <property type="entry name" value="HalOD1"/>
</dbReference>
<proteinExistence type="predicted"/>
<evidence type="ECO:0000313" key="4">
    <source>
        <dbReference type="EMBL" id="ELY34411.1"/>
    </source>
</evidence>
<accession>D3SVS5</accession>
<dbReference type="RefSeq" id="WP_004267036.1">
    <property type="nucleotide sequence ID" value="NC_013922.1"/>
</dbReference>
<evidence type="ECO:0000313" key="5">
    <source>
        <dbReference type="Proteomes" id="UP000001879"/>
    </source>
</evidence>
<dbReference type="eggNOG" id="arCOG08928">
    <property type="taxonomic scope" value="Archaea"/>
</dbReference>
<evidence type="ECO:0000313" key="6">
    <source>
        <dbReference type="Proteomes" id="UP000011543"/>
    </source>
</evidence>
<sequence>MGTGIDPSQNVIQQIAAIEGLEPTELEPPLYEVIDPSALDVLVRSTTRATAIGARPDAEAGTGTGTGTGTGMTTETGTDTETGTGTAYTPTEGLSQIVFVYRGHRVRVDGTGAVEITPRQYPESGSNPTEDADAQSD</sequence>
<dbReference type="HOGENOM" id="CLU_1860755_0_0_2"/>
<gene>
    <name evidence="3" type="ordered locus">Nmag_0045</name>
    <name evidence="4" type="ORF">C500_00712</name>
</gene>
<dbReference type="PATRIC" id="fig|547559.17.peg.133"/>
<dbReference type="Proteomes" id="UP000011543">
    <property type="component" value="Unassembled WGS sequence"/>
</dbReference>
<reference evidence="3 5" key="2">
    <citation type="journal article" date="2012" name="BMC Genomics">
        <title>A comparative genomics perspective on the genetic content of the alkaliphilic haloarchaeon Natrialba magadii ATCC 43099T.</title>
        <authorList>
            <person name="Siddaramappa S."/>
            <person name="Challacombe J.F."/>
            <person name="Decastro R.E."/>
            <person name="Pfeiffer F."/>
            <person name="Sastre D.E."/>
            <person name="Gimenez M.I."/>
            <person name="Paggi R.A."/>
            <person name="Detter J.C."/>
            <person name="Davenport K.W."/>
            <person name="Goodwin L.A."/>
            <person name="Kyrpides N."/>
            <person name="Tapia R."/>
            <person name="Pitluck S."/>
            <person name="Lucas S."/>
            <person name="Woyke T."/>
            <person name="Maupin-Furlow J.A."/>
        </authorList>
    </citation>
    <scope>NUCLEOTIDE SEQUENCE [LARGE SCALE GENOMIC DNA]</scope>
    <source>
        <strain evidence="3">ATCC 43099</strain>
        <strain evidence="5">ATCC 43099 / DSM 3394 / CCM 3739 / CIP 104546 / IAM 13178 / JCM 8861 / NBRC 102185 / NCIMB 2190 / MS3</strain>
    </source>
</reference>
<dbReference type="PaxDb" id="547559-Nmag_0045"/>
<evidence type="ECO:0000313" key="3">
    <source>
        <dbReference type="EMBL" id="ADD03644.1"/>
    </source>
</evidence>
<feature type="domain" description="Halobacterial output" evidence="2">
    <location>
        <begin position="7"/>
        <end position="49"/>
    </location>
</feature>
<dbReference type="Pfam" id="PF18545">
    <property type="entry name" value="HalOD1"/>
    <property type="match status" value="1"/>
</dbReference>
<dbReference type="GeneID" id="8822863"/>
<dbReference type="AlphaFoldDB" id="D3SVS5"/>
<name>D3SVS5_NATMM</name>
<feature type="compositionally biased region" description="Low complexity" evidence="1">
    <location>
        <begin position="71"/>
        <end position="89"/>
    </location>
</feature>
<keyword evidence="5" id="KW-1185">Reference proteome</keyword>
<feature type="region of interest" description="Disordered" evidence="1">
    <location>
        <begin position="52"/>
        <end position="89"/>
    </location>
</feature>
<dbReference type="KEGG" id="nmg:Nmag_0045"/>
<reference evidence="5" key="1">
    <citation type="submission" date="2010-02" db="EMBL/GenBank/DDBJ databases">
        <title>Complete sequence of chromosome of Natrialba magadii ATCC 43099.</title>
        <authorList>
            <consortium name="US DOE Joint Genome Institute"/>
            <person name="Lucas S."/>
            <person name="Copeland A."/>
            <person name="Lapidus A."/>
            <person name="Cheng J.-F."/>
            <person name="Bruce D."/>
            <person name="Goodwin L."/>
            <person name="Pitluck S."/>
            <person name="Davenport K."/>
            <person name="Saunders E."/>
            <person name="Detter J.C."/>
            <person name="Han C."/>
            <person name="Tapia R."/>
            <person name="Land M."/>
            <person name="Hauser L."/>
            <person name="Kyrpides N."/>
            <person name="Mikhailova N."/>
            <person name="De Castro R.E."/>
            <person name="Maupin-Furlow J.A."/>
            <person name="Woyke T."/>
        </authorList>
    </citation>
    <scope>NUCLEOTIDE SEQUENCE [LARGE SCALE GENOMIC DNA]</scope>
    <source>
        <strain evidence="5">ATCC 43099 / DSM 3394 / CCM 3739 / CIP 104546 / IAM 13178 / JCM 8861 / NBRC 102185 / NCIMB 2190 / MS3</strain>
    </source>
</reference>
<dbReference type="OrthoDB" id="205616at2157"/>